<evidence type="ECO:0000313" key="2">
    <source>
        <dbReference type="Proteomes" id="UP000277204"/>
    </source>
</evidence>
<dbReference type="Proteomes" id="UP000277204">
    <property type="component" value="Unassembled WGS sequence"/>
</dbReference>
<keyword evidence="2" id="KW-1185">Reference proteome</keyword>
<reference evidence="1 2" key="1">
    <citation type="submission" date="2018-11" db="EMBL/GenBank/DDBJ databases">
        <authorList>
            <consortium name="Pathogen Informatics"/>
        </authorList>
    </citation>
    <scope>NUCLEOTIDE SEQUENCE [LARGE SCALE GENOMIC DNA]</scope>
    <source>
        <strain evidence="1 2">Zambia</strain>
    </source>
</reference>
<evidence type="ECO:0000313" key="1">
    <source>
        <dbReference type="EMBL" id="VDO94813.1"/>
    </source>
</evidence>
<organism evidence="1 2">
    <name type="scientific">Schistosoma margrebowiei</name>
    <dbReference type="NCBI Taxonomy" id="48269"/>
    <lineage>
        <taxon>Eukaryota</taxon>
        <taxon>Metazoa</taxon>
        <taxon>Spiralia</taxon>
        <taxon>Lophotrochozoa</taxon>
        <taxon>Platyhelminthes</taxon>
        <taxon>Trematoda</taxon>
        <taxon>Digenea</taxon>
        <taxon>Strigeidida</taxon>
        <taxon>Schistosomatoidea</taxon>
        <taxon>Schistosomatidae</taxon>
        <taxon>Schistosoma</taxon>
    </lineage>
</organism>
<sequence length="57" mass="6287">MSKSSDFTYELKSWSFSTYGTLGMGDKKDAASFSGVLNEQSMRKYGVIESDSLLFTG</sequence>
<gene>
    <name evidence="1" type="ORF">SMRZ_LOCUS11327</name>
</gene>
<proteinExistence type="predicted"/>
<dbReference type="EMBL" id="UZAI01006313">
    <property type="protein sequence ID" value="VDO94813.1"/>
    <property type="molecule type" value="Genomic_DNA"/>
</dbReference>
<accession>A0A3P8AT23</accession>
<protein>
    <submittedName>
        <fullName evidence="1">Uncharacterized protein</fullName>
    </submittedName>
</protein>
<name>A0A3P8AT23_9TREM</name>
<dbReference type="AlphaFoldDB" id="A0A3P8AT23"/>